<dbReference type="AlphaFoldDB" id="A0AA35SV99"/>
<dbReference type="SUPFAM" id="SSF46785">
    <property type="entry name" value="Winged helix' DNA-binding domain"/>
    <property type="match status" value="1"/>
</dbReference>
<evidence type="ECO:0000256" key="4">
    <source>
        <dbReference type="ARBA" id="ARBA00023015"/>
    </source>
</evidence>
<evidence type="ECO:0000256" key="6">
    <source>
        <dbReference type="ARBA" id="ARBA00023163"/>
    </source>
</evidence>
<dbReference type="InterPro" id="IPR036390">
    <property type="entry name" value="WH_DNA-bd_sf"/>
</dbReference>
<dbReference type="GO" id="GO:0003700">
    <property type="term" value="F:DNA-binding transcription factor activity"/>
    <property type="evidence" value="ECO:0007669"/>
    <property type="project" value="InterPro"/>
</dbReference>
<dbReference type="Gene3D" id="3.30.1490.190">
    <property type="match status" value="1"/>
</dbReference>
<evidence type="ECO:0000256" key="1">
    <source>
        <dbReference type="ARBA" id="ARBA00007957"/>
    </source>
</evidence>
<evidence type="ECO:0000256" key="3">
    <source>
        <dbReference type="ARBA" id="ARBA00022833"/>
    </source>
</evidence>
<keyword evidence="2" id="KW-0678">Repressor</keyword>
<comment type="similarity">
    <text evidence="1">Belongs to the Fur family.</text>
</comment>
<keyword evidence="4" id="KW-0805">Transcription regulation</keyword>
<dbReference type="GO" id="GO:0008270">
    <property type="term" value="F:zinc ion binding"/>
    <property type="evidence" value="ECO:0007669"/>
    <property type="project" value="TreeGrafter"/>
</dbReference>
<dbReference type="Pfam" id="PF01475">
    <property type="entry name" value="FUR"/>
    <property type="match status" value="1"/>
</dbReference>
<comment type="caution">
    <text evidence="7">The sequence shown here is derived from an EMBL/GenBank/DDBJ whole genome shotgun (WGS) entry which is preliminary data.</text>
</comment>
<dbReference type="PANTHER" id="PTHR33202">
    <property type="entry name" value="ZINC UPTAKE REGULATION PROTEIN"/>
    <property type="match status" value="1"/>
</dbReference>
<dbReference type="PANTHER" id="PTHR33202:SF7">
    <property type="entry name" value="FERRIC UPTAKE REGULATION PROTEIN"/>
    <property type="match status" value="1"/>
</dbReference>
<keyword evidence="3" id="KW-0862">Zinc</keyword>
<accession>A0AA35SV99</accession>
<dbReference type="InterPro" id="IPR043135">
    <property type="entry name" value="Fur_C"/>
</dbReference>
<keyword evidence="8" id="KW-1185">Reference proteome</keyword>
<dbReference type="InterPro" id="IPR002481">
    <property type="entry name" value="FUR"/>
</dbReference>
<name>A0AA35SV99_GEOBA</name>
<evidence type="ECO:0000256" key="2">
    <source>
        <dbReference type="ARBA" id="ARBA00022491"/>
    </source>
</evidence>
<proteinExistence type="inferred from homology"/>
<evidence type="ECO:0000256" key="5">
    <source>
        <dbReference type="ARBA" id="ARBA00023125"/>
    </source>
</evidence>
<reference evidence="7" key="1">
    <citation type="submission" date="2023-03" db="EMBL/GenBank/DDBJ databases">
        <authorList>
            <person name="Steffen K."/>
            <person name="Cardenas P."/>
        </authorList>
    </citation>
    <scope>NUCLEOTIDE SEQUENCE</scope>
</reference>
<dbReference type="GO" id="GO:0045892">
    <property type="term" value="P:negative regulation of DNA-templated transcription"/>
    <property type="evidence" value="ECO:0007669"/>
    <property type="project" value="TreeGrafter"/>
</dbReference>
<dbReference type="InterPro" id="IPR036388">
    <property type="entry name" value="WH-like_DNA-bd_sf"/>
</dbReference>
<dbReference type="Proteomes" id="UP001174909">
    <property type="component" value="Unassembled WGS sequence"/>
</dbReference>
<dbReference type="GO" id="GO:1900376">
    <property type="term" value="P:regulation of secondary metabolite biosynthetic process"/>
    <property type="evidence" value="ECO:0007669"/>
    <property type="project" value="TreeGrafter"/>
</dbReference>
<keyword evidence="6" id="KW-0804">Transcription</keyword>
<sequence>MPKVVVNSADHPTVRDIFERVRDFFPYVTLATVYSTLALLERAGIVRELPFQKQSRYDANLSPHANLVCLGCGAVVDAEVGQEGVADLERAVGENTDFHISSQRVDFYGYCEGCARDN</sequence>
<protein>
    <submittedName>
        <fullName evidence="7">Peroxide-responsive repressor PerR</fullName>
    </submittedName>
</protein>
<dbReference type="GO" id="GO:0000976">
    <property type="term" value="F:transcription cis-regulatory region binding"/>
    <property type="evidence" value="ECO:0007669"/>
    <property type="project" value="TreeGrafter"/>
</dbReference>
<organism evidence="7 8">
    <name type="scientific">Geodia barretti</name>
    <name type="common">Barrett's horny sponge</name>
    <dbReference type="NCBI Taxonomy" id="519541"/>
    <lineage>
        <taxon>Eukaryota</taxon>
        <taxon>Metazoa</taxon>
        <taxon>Porifera</taxon>
        <taxon>Demospongiae</taxon>
        <taxon>Heteroscleromorpha</taxon>
        <taxon>Tetractinellida</taxon>
        <taxon>Astrophorina</taxon>
        <taxon>Geodiidae</taxon>
        <taxon>Geodia</taxon>
    </lineage>
</organism>
<dbReference type="CDD" id="cd07153">
    <property type="entry name" value="Fur_like"/>
    <property type="match status" value="1"/>
</dbReference>
<gene>
    <name evidence="7" type="ORF">GBAR_LOCUS20584</name>
</gene>
<evidence type="ECO:0000313" key="8">
    <source>
        <dbReference type="Proteomes" id="UP001174909"/>
    </source>
</evidence>
<dbReference type="EMBL" id="CASHTH010002892">
    <property type="protein sequence ID" value="CAI8036740.1"/>
    <property type="molecule type" value="Genomic_DNA"/>
</dbReference>
<keyword evidence="5" id="KW-0238">DNA-binding</keyword>
<dbReference type="Gene3D" id="1.10.10.10">
    <property type="entry name" value="Winged helix-like DNA-binding domain superfamily/Winged helix DNA-binding domain"/>
    <property type="match status" value="1"/>
</dbReference>
<evidence type="ECO:0000313" key="7">
    <source>
        <dbReference type="EMBL" id="CAI8036740.1"/>
    </source>
</evidence>